<evidence type="ECO:0000313" key="3">
    <source>
        <dbReference type="Proteomes" id="UP001295423"/>
    </source>
</evidence>
<feature type="compositionally biased region" description="Basic and acidic residues" evidence="1">
    <location>
        <begin position="101"/>
        <end position="118"/>
    </location>
</feature>
<dbReference type="EMBL" id="CAKOGP040001819">
    <property type="protein sequence ID" value="CAJ1953122.1"/>
    <property type="molecule type" value="Genomic_DNA"/>
</dbReference>
<dbReference type="Proteomes" id="UP001295423">
    <property type="component" value="Unassembled WGS sequence"/>
</dbReference>
<evidence type="ECO:0000313" key="2">
    <source>
        <dbReference type="EMBL" id="CAJ1953122.1"/>
    </source>
</evidence>
<organism evidence="2 3">
    <name type="scientific">Cylindrotheca closterium</name>
    <dbReference type="NCBI Taxonomy" id="2856"/>
    <lineage>
        <taxon>Eukaryota</taxon>
        <taxon>Sar</taxon>
        <taxon>Stramenopiles</taxon>
        <taxon>Ochrophyta</taxon>
        <taxon>Bacillariophyta</taxon>
        <taxon>Bacillariophyceae</taxon>
        <taxon>Bacillariophycidae</taxon>
        <taxon>Bacillariales</taxon>
        <taxon>Bacillariaceae</taxon>
        <taxon>Cylindrotheca</taxon>
    </lineage>
</organism>
<accession>A0AAD2JI79</accession>
<evidence type="ECO:0000256" key="1">
    <source>
        <dbReference type="SAM" id="MobiDB-lite"/>
    </source>
</evidence>
<sequence>MRAALRSLCEKGAEALKPQKILKPSVQIESHIAQPAKQIWRSPIVSKRVANTIRKKALRDGTYGSFDTETGAGWEPGWDLVLKSSQYRVSRYGGILPPKKTSRERSREERAGELEEHLESRMEKIEEYYTEKEESRVQDMSFEAQYKRLLRSGSK</sequence>
<protein>
    <recommendedName>
        <fullName evidence="4">MRPL25 domain-containing protein</fullName>
    </recommendedName>
</protein>
<evidence type="ECO:0008006" key="4">
    <source>
        <dbReference type="Google" id="ProtNLM"/>
    </source>
</evidence>
<proteinExistence type="predicted"/>
<name>A0AAD2JI79_9STRA</name>
<comment type="caution">
    <text evidence="2">The sequence shown here is derived from an EMBL/GenBank/DDBJ whole genome shotgun (WGS) entry which is preliminary data.</text>
</comment>
<reference evidence="2" key="1">
    <citation type="submission" date="2023-08" db="EMBL/GenBank/DDBJ databases">
        <authorList>
            <person name="Audoor S."/>
            <person name="Bilcke G."/>
        </authorList>
    </citation>
    <scope>NUCLEOTIDE SEQUENCE</scope>
</reference>
<gene>
    <name evidence="2" type="ORF">CYCCA115_LOCUS13880</name>
</gene>
<dbReference type="AlphaFoldDB" id="A0AAD2JI79"/>
<feature type="region of interest" description="Disordered" evidence="1">
    <location>
        <begin position="93"/>
        <end position="118"/>
    </location>
</feature>
<keyword evidence="3" id="KW-1185">Reference proteome</keyword>